<dbReference type="InterPro" id="IPR019850">
    <property type="entry name" value="GldD-like"/>
</dbReference>
<evidence type="ECO:0000313" key="1">
    <source>
        <dbReference type="EMBL" id="KKB45524.1"/>
    </source>
</evidence>
<sequence length="192" mass="21713">MKQILSGMVFFYILLCCVSCTEYTPKPRGYFRIEPPQARYQVLPLDSLPYSFNVSQLAIVELPEIGSPEGWINLSYPSLGVKIYCSYLPVTRSTLQIAENESRSLVSRQAKQAKAVKEQAYSNPDERVYGSLFLLDGESASPVQFMLTDSASNFFRGALYYDCVPNADSLAPVTDYLRKDIIELIQSFSWKK</sequence>
<organism evidence="1 2">
    <name type="scientific">Parabacteroides goldsteinii DSM 19448 = WAL 12034</name>
    <dbReference type="NCBI Taxonomy" id="927665"/>
    <lineage>
        <taxon>Bacteria</taxon>
        <taxon>Pseudomonadati</taxon>
        <taxon>Bacteroidota</taxon>
        <taxon>Bacteroidia</taxon>
        <taxon>Bacteroidales</taxon>
        <taxon>Tannerellaceae</taxon>
        <taxon>Parabacteroides</taxon>
    </lineage>
</organism>
<dbReference type="PATRIC" id="fig|927665.4.peg.4932"/>
<dbReference type="Proteomes" id="UP000033047">
    <property type="component" value="Unassembled WGS sequence"/>
</dbReference>
<dbReference type="RefSeq" id="WP_010800326.1">
    <property type="nucleotide sequence ID" value="NZ_KQ033914.1"/>
</dbReference>
<dbReference type="STRING" id="927665.HMPREF1535_04808"/>
<evidence type="ECO:0000313" key="2">
    <source>
        <dbReference type="Proteomes" id="UP000033047"/>
    </source>
</evidence>
<comment type="caution">
    <text evidence="1">The sequence shown here is derived from an EMBL/GenBank/DDBJ whole genome shotgun (WGS) entry which is preliminary data.</text>
</comment>
<reference evidence="1 2" key="1">
    <citation type="submission" date="2013-04" db="EMBL/GenBank/DDBJ databases">
        <title>The Genome Sequence of Parabacteroides goldsteinii DSM 19448.</title>
        <authorList>
            <consortium name="The Broad Institute Genomics Platform"/>
            <person name="Earl A."/>
            <person name="Ward D."/>
            <person name="Feldgarden M."/>
            <person name="Gevers D."/>
            <person name="Martens E."/>
            <person name="Sakamoto M."/>
            <person name="Benno Y."/>
            <person name="Song Y."/>
            <person name="Liu C."/>
            <person name="Lee J."/>
            <person name="Bolanos M."/>
            <person name="Vaisanen M.L."/>
            <person name="Finegold S.M."/>
            <person name="Walker B."/>
            <person name="Young S."/>
            <person name="Zeng Q."/>
            <person name="Gargeya S."/>
            <person name="Fitzgerald M."/>
            <person name="Haas B."/>
            <person name="Abouelleil A."/>
            <person name="Allen A.W."/>
            <person name="Alvarado L."/>
            <person name="Arachchi H.M."/>
            <person name="Berlin A.M."/>
            <person name="Chapman S.B."/>
            <person name="Gainer-Dewar J."/>
            <person name="Goldberg J."/>
            <person name="Griggs A."/>
            <person name="Gujja S."/>
            <person name="Hansen M."/>
            <person name="Howarth C."/>
            <person name="Imamovic A."/>
            <person name="Ireland A."/>
            <person name="Larimer J."/>
            <person name="McCowan C."/>
            <person name="Murphy C."/>
            <person name="Pearson M."/>
            <person name="Poon T.W."/>
            <person name="Priest M."/>
            <person name="Roberts A."/>
            <person name="Saif S."/>
            <person name="Shea T."/>
            <person name="Sisk P."/>
            <person name="Sykes S."/>
            <person name="Wortman J."/>
            <person name="Nusbaum C."/>
            <person name="Birren B."/>
        </authorList>
    </citation>
    <scope>NUCLEOTIDE SEQUENCE [LARGE SCALE GENOMIC DNA]</scope>
    <source>
        <strain evidence="1 2">DSM 19448</strain>
    </source>
</reference>
<name>A0A0F5IJ03_9BACT</name>
<accession>A0A0F5IJ03</accession>
<proteinExistence type="predicted"/>
<protein>
    <submittedName>
        <fullName evidence="1">Gliding motility-associated lipoprotein GldD</fullName>
    </submittedName>
</protein>
<keyword evidence="1" id="KW-0449">Lipoprotein</keyword>
<dbReference type="HOGENOM" id="CLU_118000_0_0_10"/>
<dbReference type="Pfam" id="PF25593">
    <property type="entry name" value="GldD_lipo"/>
    <property type="match status" value="1"/>
</dbReference>
<gene>
    <name evidence="1" type="ORF">HMPREF1535_04808</name>
</gene>
<dbReference type="EMBL" id="AQHV01000028">
    <property type="protein sequence ID" value="KKB45524.1"/>
    <property type="molecule type" value="Genomic_DNA"/>
</dbReference>
<dbReference type="AlphaFoldDB" id="A0A0F5IJ03"/>